<organism evidence="1 2">
    <name type="scientific">Asanoa siamensis</name>
    <dbReference type="NCBI Taxonomy" id="926357"/>
    <lineage>
        <taxon>Bacteria</taxon>
        <taxon>Bacillati</taxon>
        <taxon>Actinomycetota</taxon>
        <taxon>Actinomycetes</taxon>
        <taxon>Micromonosporales</taxon>
        <taxon>Micromonosporaceae</taxon>
        <taxon>Asanoa</taxon>
    </lineage>
</organism>
<name>A0ABQ4CZI5_9ACTN</name>
<evidence type="ECO:0000313" key="1">
    <source>
        <dbReference type="EMBL" id="GIF76683.1"/>
    </source>
</evidence>
<comment type="caution">
    <text evidence="1">The sequence shown here is derived from an EMBL/GenBank/DDBJ whole genome shotgun (WGS) entry which is preliminary data.</text>
</comment>
<dbReference type="EMBL" id="BONE01000067">
    <property type="protein sequence ID" value="GIF76683.1"/>
    <property type="molecule type" value="Genomic_DNA"/>
</dbReference>
<evidence type="ECO:0000313" key="2">
    <source>
        <dbReference type="Proteomes" id="UP000604117"/>
    </source>
</evidence>
<keyword evidence="2" id="KW-1185">Reference proteome</keyword>
<reference evidence="1 2" key="1">
    <citation type="submission" date="2021-01" db="EMBL/GenBank/DDBJ databases">
        <title>Whole genome shotgun sequence of Asanoa siamensis NBRC 107932.</title>
        <authorList>
            <person name="Komaki H."/>
            <person name="Tamura T."/>
        </authorList>
    </citation>
    <scope>NUCLEOTIDE SEQUENCE [LARGE SCALE GENOMIC DNA]</scope>
    <source>
        <strain evidence="1 2">NBRC 107932</strain>
    </source>
</reference>
<dbReference type="Proteomes" id="UP000604117">
    <property type="component" value="Unassembled WGS sequence"/>
</dbReference>
<proteinExistence type="predicted"/>
<gene>
    <name evidence="1" type="ORF">Asi02nite_62010</name>
</gene>
<sequence>MVAVTLVALDVDGTGFRIRAHLENLPRQQVQTLAIPVAGGTNHQSGTRPSSARDFYSRVLGGTPDKAGTTVVDHEPGDTTSIFLNLRLEDLSG</sequence>
<protein>
    <submittedName>
        <fullName evidence="1">Uncharacterized protein</fullName>
    </submittedName>
</protein>
<accession>A0ABQ4CZI5</accession>